<accession>G7GZU6</accession>
<feature type="region of interest" description="Disordered" evidence="1">
    <location>
        <begin position="221"/>
        <end position="242"/>
    </location>
</feature>
<proteinExistence type="predicted"/>
<dbReference type="Proteomes" id="UP000035088">
    <property type="component" value="Unassembled WGS sequence"/>
</dbReference>
<dbReference type="OrthoDB" id="4451283at2"/>
<protein>
    <recommendedName>
        <fullName evidence="4">Recombinase A</fullName>
    </recommendedName>
</protein>
<reference evidence="2 3" key="1">
    <citation type="submission" date="2011-11" db="EMBL/GenBank/DDBJ databases">
        <title>Whole genome shotgun sequence of Gordonia araii NBRC 100433.</title>
        <authorList>
            <person name="Yoshida Y."/>
            <person name="Hosoyama A."/>
            <person name="Tsuchikane K."/>
            <person name="Katsumata H."/>
            <person name="Yamazaki S."/>
            <person name="Fujita N."/>
        </authorList>
    </citation>
    <scope>NUCLEOTIDE SEQUENCE [LARGE SCALE GENOMIC DNA]</scope>
    <source>
        <strain evidence="2 3">NBRC 100433</strain>
    </source>
</reference>
<name>G7GZU6_9ACTN</name>
<keyword evidence="3" id="KW-1185">Reference proteome</keyword>
<dbReference type="RefSeq" id="WP_007321198.1">
    <property type="nucleotide sequence ID" value="NZ_BAEE01000028.1"/>
</dbReference>
<comment type="caution">
    <text evidence="2">The sequence shown here is derived from an EMBL/GenBank/DDBJ whole genome shotgun (WGS) entry which is preliminary data.</text>
</comment>
<dbReference type="STRING" id="1073574.GOARA_028_00320"/>
<evidence type="ECO:0000256" key="1">
    <source>
        <dbReference type="SAM" id="MobiDB-lite"/>
    </source>
</evidence>
<sequence>MGEAAISPTIAQLRQAMAKVGANAGGAVPRGNSDAGPGEDGLVPEILAVPASLAELFPWGGLARGSVVAASRTGSLLLSMIAASSGAGAQVAVVGLPRLSMLAAAEMGAELSRIALVADPGPDPLQIATVLLDGMDLVVLNLGGMSVQPSRAKVLAARARRNSAVLLVVDGRWPGAAAHLSARVSGYRTSPTGSVCGYGRIDGWDLSVSLRSRNRPLRHTRFTATDGGRGFDASAPSSPTLNPVVAATGERLCREPESV</sequence>
<evidence type="ECO:0008006" key="4">
    <source>
        <dbReference type="Google" id="ProtNLM"/>
    </source>
</evidence>
<organism evidence="2 3">
    <name type="scientific">Gordonia araii NBRC 100433</name>
    <dbReference type="NCBI Taxonomy" id="1073574"/>
    <lineage>
        <taxon>Bacteria</taxon>
        <taxon>Bacillati</taxon>
        <taxon>Actinomycetota</taxon>
        <taxon>Actinomycetes</taxon>
        <taxon>Mycobacteriales</taxon>
        <taxon>Gordoniaceae</taxon>
        <taxon>Gordonia</taxon>
    </lineage>
</organism>
<dbReference type="AlphaFoldDB" id="G7GZU6"/>
<gene>
    <name evidence="2" type="ORF">GOARA_028_00320</name>
</gene>
<evidence type="ECO:0000313" key="3">
    <source>
        <dbReference type="Proteomes" id="UP000035088"/>
    </source>
</evidence>
<evidence type="ECO:0000313" key="2">
    <source>
        <dbReference type="EMBL" id="GAB09121.1"/>
    </source>
</evidence>
<dbReference type="EMBL" id="BAEE01000028">
    <property type="protein sequence ID" value="GAB09121.1"/>
    <property type="molecule type" value="Genomic_DNA"/>
</dbReference>